<feature type="signal peptide" evidence="1">
    <location>
        <begin position="1"/>
        <end position="19"/>
    </location>
</feature>
<name>A0ABU1WA29_9GAMM</name>
<dbReference type="InterPro" id="IPR011990">
    <property type="entry name" value="TPR-like_helical_dom_sf"/>
</dbReference>
<reference evidence="2 3" key="1">
    <citation type="submission" date="2023-07" db="EMBL/GenBank/DDBJ databases">
        <title>Sorghum-associated microbial communities from plants grown in Nebraska, USA.</title>
        <authorList>
            <person name="Schachtman D."/>
        </authorList>
    </citation>
    <scope>NUCLEOTIDE SEQUENCE [LARGE SCALE GENOMIC DNA]</scope>
    <source>
        <strain evidence="2 3">BE198</strain>
    </source>
</reference>
<keyword evidence="1" id="KW-0732">Signal</keyword>
<protein>
    <submittedName>
        <fullName evidence="2">Tfp pilus assembly protein PilF</fullName>
    </submittedName>
</protein>
<dbReference type="EMBL" id="JAVDVY010000001">
    <property type="protein sequence ID" value="MDR7134487.1"/>
    <property type="molecule type" value="Genomic_DNA"/>
</dbReference>
<evidence type="ECO:0000256" key="1">
    <source>
        <dbReference type="SAM" id="SignalP"/>
    </source>
</evidence>
<feature type="chain" id="PRO_5045488801" evidence="1">
    <location>
        <begin position="20"/>
        <end position="375"/>
    </location>
</feature>
<keyword evidence="3" id="KW-1185">Reference proteome</keyword>
<evidence type="ECO:0000313" key="2">
    <source>
        <dbReference type="EMBL" id="MDR7134487.1"/>
    </source>
</evidence>
<dbReference type="SUPFAM" id="SSF48452">
    <property type="entry name" value="TPR-like"/>
    <property type="match status" value="1"/>
</dbReference>
<sequence>MFRAWLLIAGLMMTSAAWAQRPPAVVPDDPDSVIARLPRGYAQLMPAALSAVPVKTPVASTAQARVFLTTAARTGDARLATRADALLARMPERVDGVLLMRAFSAQHRHDFEGAVAWLDRLIARSPRNATARLSRAQIQVVLGRLELARGDCAALVLGIDAGDGLLCVGLLSLRNGQYPAAAAALDHWLQGDSGVDERRYALVMRAEVAARAGDGDADLWFQRALALVPDDVRTLASYARYLRSVGRDRDVLRLLAVQTEHDGLRLQRTLAAYRLDPQTAAPLVQAQARRFAAARTAGSPLELRDEAEFMLSTRTDPDAALILAQRNFLGQRDFEDVELLRRAAIAAKRSDVLRELQRWTTSRHLPWPPTPEVAR</sequence>
<dbReference type="RefSeq" id="WP_310060750.1">
    <property type="nucleotide sequence ID" value="NZ_JAVDVY010000001.1"/>
</dbReference>
<gene>
    <name evidence="2" type="ORF">J2X06_001671</name>
</gene>
<dbReference type="Proteomes" id="UP001251524">
    <property type="component" value="Unassembled WGS sequence"/>
</dbReference>
<accession>A0ABU1WA29</accession>
<evidence type="ECO:0000313" key="3">
    <source>
        <dbReference type="Proteomes" id="UP001251524"/>
    </source>
</evidence>
<proteinExistence type="predicted"/>
<organism evidence="2 3">
    <name type="scientific">Lysobacter niastensis</name>
    <dbReference type="NCBI Taxonomy" id="380629"/>
    <lineage>
        <taxon>Bacteria</taxon>
        <taxon>Pseudomonadati</taxon>
        <taxon>Pseudomonadota</taxon>
        <taxon>Gammaproteobacteria</taxon>
        <taxon>Lysobacterales</taxon>
        <taxon>Lysobacteraceae</taxon>
        <taxon>Lysobacter</taxon>
    </lineage>
</organism>
<dbReference type="Gene3D" id="1.25.40.10">
    <property type="entry name" value="Tetratricopeptide repeat domain"/>
    <property type="match status" value="1"/>
</dbReference>
<comment type="caution">
    <text evidence="2">The sequence shown here is derived from an EMBL/GenBank/DDBJ whole genome shotgun (WGS) entry which is preliminary data.</text>
</comment>